<reference evidence="5 6" key="1">
    <citation type="submission" date="2019-02" db="EMBL/GenBank/DDBJ databases">
        <title>Deep-cultivation of Planctomycetes and their phenomic and genomic characterization uncovers novel biology.</title>
        <authorList>
            <person name="Wiegand S."/>
            <person name="Jogler M."/>
            <person name="Boedeker C."/>
            <person name="Pinto D."/>
            <person name="Vollmers J."/>
            <person name="Rivas-Marin E."/>
            <person name="Kohn T."/>
            <person name="Peeters S.H."/>
            <person name="Heuer A."/>
            <person name="Rast P."/>
            <person name="Oberbeckmann S."/>
            <person name="Bunk B."/>
            <person name="Jeske O."/>
            <person name="Meyerdierks A."/>
            <person name="Storesund J.E."/>
            <person name="Kallscheuer N."/>
            <person name="Luecker S."/>
            <person name="Lage O.M."/>
            <person name="Pohl T."/>
            <person name="Merkel B.J."/>
            <person name="Hornburger P."/>
            <person name="Mueller R.-W."/>
            <person name="Bruemmer F."/>
            <person name="Labrenz M."/>
            <person name="Spormann A.M."/>
            <person name="Op den Camp H."/>
            <person name="Overmann J."/>
            <person name="Amann R."/>
            <person name="Jetten M.S.M."/>
            <person name="Mascher T."/>
            <person name="Medema M.H."/>
            <person name="Devos D.P."/>
            <person name="Kaster A.-K."/>
            <person name="Ovreas L."/>
            <person name="Rohde M."/>
            <person name="Galperin M.Y."/>
            <person name="Jogler C."/>
        </authorList>
    </citation>
    <scope>NUCLEOTIDE SEQUENCE [LARGE SCALE GENOMIC DNA]</scope>
    <source>
        <strain evidence="5 6">K23_9</strain>
    </source>
</reference>
<dbReference type="GO" id="GO:0016020">
    <property type="term" value="C:membrane"/>
    <property type="evidence" value="ECO:0007669"/>
    <property type="project" value="GOC"/>
</dbReference>
<keyword evidence="6" id="KW-1185">Reference proteome</keyword>
<dbReference type="FunFam" id="3.90.550.10:FF:000122">
    <property type="entry name" value="Dolichol-phosphate mannosyltransferase subunit 1"/>
    <property type="match status" value="1"/>
</dbReference>
<evidence type="ECO:0000313" key="5">
    <source>
        <dbReference type="EMBL" id="QDT11339.1"/>
    </source>
</evidence>
<comment type="similarity">
    <text evidence="1">Belongs to the glycosyltransferase 2 family.</text>
</comment>
<dbReference type="Proteomes" id="UP000319817">
    <property type="component" value="Chromosome"/>
</dbReference>
<name>A0A517NW36_9BACT</name>
<dbReference type="Pfam" id="PF00535">
    <property type="entry name" value="Glycos_transf_2"/>
    <property type="match status" value="1"/>
</dbReference>
<evidence type="ECO:0000256" key="1">
    <source>
        <dbReference type="ARBA" id="ARBA00006739"/>
    </source>
</evidence>
<dbReference type="EC" id="2.4.1.54" evidence="5"/>
<protein>
    <submittedName>
        <fullName evidence="5">Undecaprenyl-phosphate mannosyltransferase</fullName>
        <ecNumber evidence="5">2.4.1.54</ecNumber>
    </submittedName>
</protein>
<gene>
    <name evidence="5" type="ORF">K239x_33340</name>
</gene>
<dbReference type="Gene3D" id="3.90.550.10">
    <property type="entry name" value="Spore Coat Polysaccharide Biosynthesis Protein SpsA, Chain A"/>
    <property type="match status" value="1"/>
</dbReference>
<dbReference type="CDD" id="cd06442">
    <property type="entry name" value="DPM1_like"/>
    <property type="match status" value="1"/>
</dbReference>
<dbReference type="GO" id="GO:0004582">
    <property type="term" value="F:dolichyl-phosphate beta-D-mannosyltransferase activity"/>
    <property type="evidence" value="ECO:0007669"/>
    <property type="project" value="InterPro"/>
</dbReference>
<accession>A0A517NW36</accession>
<organism evidence="5 6">
    <name type="scientific">Stieleria marina</name>
    <dbReference type="NCBI Taxonomy" id="1930275"/>
    <lineage>
        <taxon>Bacteria</taxon>
        <taxon>Pseudomonadati</taxon>
        <taxon>Planctomycetota</taxon>
        <taxon>Planctomycetia</taxon>
        <taxon>Pirellulales</taxon>
        <taxon>Pirellulaceae</taxon>
        <taxon>Stieleria</taxon>
    </lineage>
</organism>
<evidence type="ECO:0000259" key="4">
    <source>
        <dbReference type="Pfam" id="PF00535"/>
    </source>
</evidence>
<dbReference type="RefSeq" id="WP_419189009.1">
    <property type="nucleotide sequence ID" value="NZ_CP036526.1"/>
</dbReference>
<keyword evidence="2 5" id="KW-0328">Glycosyltransferase</keyword>
<proteinExistence type="inferred from homology"/>
<dbReference type="PANTHER" id="PTHR43398:SF1">
    <property type="entry name" value="DOLICHOL-PHOSPHATE MANNOSYLTRANSFERASE SUBUNIT 1"/>
    <property type="match status" value="1"/>
</dbReference>
<dbReference type="GO" id="GO:0047267">
    <property type="term" value="F:undecaprenyl-phosphate mannosyltransferase activity"/>
    <property type="evidence" value="ECO:0007669"/>
    <property type="project" value="UniProtKB-EC"/>
</dbReference>
<dbReference type="InterPro" id="IPR039528">
    <property type="entry name" value="DPM1-like"/>
</dbReference>
<keyword evidence="3 5" id="KW-0808">Transferase</keyword>
<feature type="domain" description="Glycosyltransferase 2-like" evidence="4">
    <location>
        <begin position="21"/>
        <end position="187"/>
    </location>
</feature>
<dbReference type="GO" id="GO:0009247">
    <property type="term" value="P:glycolipid biosynthetic process"/>
    <property type="evidence" value="ECO:0007669"/>
    <property type="project" value="TreeGrafter"/>
</dbReference>
<dbReference type="PANTHER" id="PTHR43398">
    <property type="entry name" value="DOLICHOL-PHOSPHATE MANNOSYLTRANSFERASE SUBUNIT 1"/>
    <property type="match status" value="1"/>
</dbReference>
<evidence type="ECO:0000313" key="6">
    <source>
        <dbReference type="Proteomes" id="UP000319817"/>
    </source>
</evidence>
<dbReference type="EMBL" id="CP036526">
    <property type="protein sequence ID" value="QDT11339.1"/>
    <property type="molecule type" value="Genomic_DNA"/>
</dbReference>
<evidence type="ECO:0000256" key="3">
    <source>
        <dbReference type="ARBA" id="ARBA00022679"/>
    </source>
</evidence>
<dbReference type="AlphaFoldDB" id="A0A517NW36"/>
<dbReference type="InterPro" id="IPR029044">
    <property type="entry name" value="Nucleotide-diphossugar_trans"/>
</dbReference>
<dbReference type="InterPro" id="IPR001173">
    <property type="entry name" value="Glyco_trans_2-like"/>
</dbReference>
<sequence length="252" mass="27791">MNASSRGVSAAEPDTHSRALIGVCTYNEAANIQRMVQRLRSALPTADVLVIDDDSPDGTADLVHEISENDARVNVHVRKNQRGLGGAIVAAAQVAIDSDYDFFINLDGDLSHDPAQLPALLSLAMASPEVDVVVGSRYVAGGEIVGWPFRRRVMSWIVNRFATLFLRLPLRDCSGSMRCYRVSALRALDLSTLRCQGYALLEELLVRLHRSGSQFAEVPITFTERQDGLSKLTLREAVRSMWFMVRLAFASK</sequence>
<dbReference type="SUPFAM" id="SSF53448">
    <property type="entry name" value="Nucleotide-diphospho-sugar transferases"/>
    <property type="match status" value="1"/>
</dbReference>
<evidence type="ECO:0000256" key="2">
    <source>
        <dbReference type="ARBA" id="ARBA00022676"/>
    </source>
</evidence>